<dbReference type="InterPro" id="IPR012349">
    <property type="entry name" value="Split_barrel_FMN-bd"/>
</dbReference>
<keyword evidence="2" id="KW-0285">Flavoprotein</keyword>
<keyword evidence="4" id="KW-0560">Oxidoreductase</keyword>
<evidence type="ECO:0000256" key="4">
    <source>
        <dbReference type="ARBA" id="ARBA00023002"/>
    </source>
</evidence>
<gene>
    <name evidence="7" type="ORF">UFOPK3376_00777</name>
</gene>
<dbReference type="EMBL" id="CAFBLP010000013">
    <property type="protein sequence ID" value="CAB4870150.1"/>
    <property type="molecule type" value="Genomic_DNA"/>
</dbReference>
<organism evidence="7">
    <name type="scientific">freshwater metagenome</name>
    <dbReference type="NCBI Taxonomy" id="449393"/>
    <lineage>
        <taxon>unclassified sequences</taxon>
        <taxon>metagenomes</taxon>
        <taxon>ecological metagenomes</taxon>
    </lineage>
</organism>
<dbReference type="InterPro" id="IPR000659">
    <property type="entry name" value="Pyridox_Oxase"/>
</dbReference>
<evidence type="ECO:0000256" key="2">
    <source>
        <dbReference type="ARBA" id="ARBA00022630"/>
    </source>
</evidence>
<protein>
    <submittedName>
        <fullName evidence="7">Unannotated protein</fullName>
    </submittedName>
</protein>
<keyword evidence="3" id="KW-0288">FMN</keyword>
<dbReference type="NCBIfam" id="TIGR00558">
    <property type="entry name" value="pdxH"/>
    <property type="match status" value="1"/>
</dbReference>
<evidence type="ECO:0000256" key="3">
    <source>
        <dbReference type="ARBA" id="ARBA00022643"/>
    </source>
</evidence>
<evidence type="ECO:0000313" key="7">
    <source>
        <dbReference type="EMBL" id="CAB4870150.1"/>
    </source>
</evidence>
<dbReference type="AlphaFoldDB" id="A0A6J7DKY5"/>
<dbReference type="InterPro" id="IPR019576">
    <property type="entry name" value="Pyridoxamine_oxidase_dimer_C"/>
</dbReference>
<evidence type="ECO:0000256" key="1">
    <source>
        <dbReference type="ARBA" id="ARBA00001917"/>
    </source>
</evidence>
<dbReference type="InterPro" id="IPR011576">
    <property type="entry name" value="Pyridox_Oxase_N"/>
</dbReference>
<dbReference type="HAMAP" id="MF_01629">
    <property type="entry name" value="PdxH"/>
    <property type="match status" value="1"/>
</dbReference>
<name>A0A6J7DKY5_9ZZZZ</name>
<dbReference type="Pfam" id="PF10590">
    <property type="entry name" value="PNP_phzG_C"/>
    <property type="match status" value="1"/>
</dbReference>
<dbReference type="GO" id="GO:0004733">
    <property type="term" value="F:pyridoxamine phosphate oxidase activity"/>
    <property type="evidence" value="ECO:0007669"/>
    <property type="project" value="InterPro"/>
</dbReference>
<dbReference type="PANTHER" id="PTHR10851">
    <property type="entry name" value="PYRIDOXINE-5-PHOSPHATE OXIDASE"/>
    <property type="match status" value="1"/>
</dbReference>
<accession>A0A6J7DKY5</accession>
<sequence>MNESVRQRRVQYETAGLDLADLAADPITQWHRWYAQAEQAGCVEPNAMVVSTIGADGLPDSRYVLTRGVTDDGFDFFTNYLSNKSRQLDALPGVSALFTWLQLHRTMKIRGVAVRIPEGESDEYYASRPRASQIGAWASPQSQVLRDRAELEARVAQVEARFAEGTVIPRPAEWGGWRIEITEAELWQGRPSRLHDRFRYRRAPEQPSGWIIERLAP</sequence>
<feature type="domain" description="Pyridoxamine 5'-phosphate oxidase N-terminal" evidence="5">
    <location>
        <begin position="44"/>
        <end position="160"/>
    </location>
</feature>
<proteinExistence type="inferred from homology"/>
<dbReference type="PANTHER" id="PTHR10851:SF0">
    <property type="entry name" value="PYRIDOXINE-5'-PHOSPHATE OXIDASE"/>
    <property type="match status" value="1"/>
</dbReference>
<feature type="domain" description="Pyridoxine 5'-phosphate oxidase dimerisation C-terminal" evidence="6">
    <location>
        <begin position="174"/>
        <end position="217"/>
    </location>
</feature>
<evidence type="ECO:0000259" key="5">
    <source>
        <dbReference type="Pfam" id="PF01243"/>
    </source>
</evidence>
<dbReference type="NCBIfam" id="NF004231">
    <property type="entry name" value="PRK05679.1"/>
    <property type="match status" value="1"/>
</dbReference>
<evidence type="ECO:0000259" key="6">
    <source>
        <dbReference type="Pfam" id="PF10590"/>
    </source>
</evidence>
<dbReference type="SUPFAM" id="SSF50475">
    <property type="entry name" value="FMN-binding split barrel"/>
    <property type="match status" value="1"/>
</dbReference>
<comment type="cofactor">
    <cofactor evidence="1">
        <name>FMN</name>
        <dbReference type="ChEBI" id="CHEBI:58210"/>
    </cofactor>
</comment>
<reference evidence="7" key="1">
    <citation type="submission" date="2020-05" db="EMBL/GenBank/DDBJ databases">
        <authorList>
            <person name="Chiriac C."/>
            <person name="Salcher M."/>
            <person name="Ghai R."/>
            <person name="Kavagutti S V."/>
        </authorList>
    </citation>
    <scope>NUCLEOTIDE SEQUENCE</scope>
</reference>
<dbReference type="PIRSF" id="PIRSF000190">
    <property type="entry name" value="Pyd_amn-ph_oxd"/>
    <property type="match status" value="1"/>
</dbReference>
<dbReference type="GO" id="GO:0008615">
    <property type="term" value="P:pyridoxine biosynthetic process"/>
    <property type="evidence" value="ECO:0007669"/>
    <property type="project" value="InterPro"/>
</dbReference>
<dbReference type="Gene3D" id="2.30.110.10">
    <property type="entry name" value="Electron Transport, Fmn-binding Protein, Chain A"/>
    <property type="match status" value="1"/>
</dbReference>
<dbReference type="Pfam" id="PF01243">
    <property type="entry name" value="PNPOx_N"/>
    <property type="match status" value="1"/>
</dbReference>
<dbReference type="GO" id="GO:0010181">
    <property type="term" value="F:FMN binding"/>
    <property type="evidence" value="ECO:0007669"/>
    <property type="project" value="InterPro"/>
</dbReference>